<dbReference type="SUPFAM" id="SSF52833">
    <property type="entry name" value="Thioredoxin-like"/>
    <property type="match status" value="1"/>
</dbReference>
<dbReference type="OrthoDB" id="773358at2"/>
<sequence>MCFSIGYMCTTAFLTKLEVEFALKPVGLMVVAPKMDLKDATTEKNPAVSLFGVAGIPAKFVIDGSGHIRFKMSGFGGTNDSAVAELSAMIELSRKSI</sequence>
<protein>
    <submittedName>
        <fullName evidence="1">Uncharacterized protein</fullName>
    </submittedName>
</protein>
<proteinExistence type="predicted"/>
<dbReference type="EMBL" id="FWYB01000001">
    <property type="protein sequence ID" value="SMC56682.1"/>
    <property type="molecule type" value="Genomic_DNA"/>
</dbReference>
<evidence type="ECO:0000313" key="2">
    <source>
        <dbReference type="Proteomes" id="UP000192678"/>
    </source>
</evidence>
<accession>A0A1W2A886</accession>
<organism evidence="1 2">
    <name type="scientific">Pedobacter nyackensis</name>
    <dbReference type="NCBI Taxonomy" id="475255"/>
    <lineage>
        <taxon>Bacteria</taxon>
        <taxon>Pseudomonadati</taxon>
        <taxon>Bacteroidota</taxon>
        <taxon>Sphingobacteriia</taxon>
        <taxon>Sphingobacteriales</taxon>
        <taxon>Sphingobacteriaceae</taxon>
        <taxon>Pedobacter</taxon>
    </lineage>
</organism>
<dbReference type="RefSeq" id="WP_159452573.1">
    <property type="nucleotide sequence ID" value="NZ_FWYB01000001.1"/>
</dbReference>
<name>A0A1W2A886_9SPHI</name>
<dbReference type="STRING" id="475255.SAMN04488101_101291"/>
<dbReference type="AlphaFoldDB" id="A0A1W2A886"/>
<keyword evidence="2" id="KW-1185">Reference proteome</keyword>
<dbReference type="InterPro" id="IPR036249">
    <property type="entry name" value="Thioredoxin-like_sf"/>
</dbReference>
<dbReference type="Proteomes" id="UP000192678">
    <property type="component" value="Unassembled WGS sequence"/>
</dbReference>
<reference evidence="1 2" key="1">
    <citation type="submission" date="2017-04" db="EMBL/GenBank/DDBJ databases">
        <authorList>
            <person name="Afonso C.L."/>
            <person name="Miller P.J."/>
            <person name="Scott M.A."/>
            <person name="Spackman E."/>
            <person name="Goraichik I."/>
            <person name="Dimitrov K.M."/>
            <person name="Suarez D.L."/>
            <person name="Swayne D.E."/>
        </authorList>
    </citation>
    <scope>NUCLEOTIDE SEQUENCE [LARGE SCALE GENOMIC DNA]</scope>
    <source>
        <strain evidence="1 2">DSM 19625</strain>
    </source>
</reference>
<evidence type="ECO:0000313" key="1">
    <source>
        <dbReference type="EMBL" id="SMC56682.1"/>
    </source>
</evidence>
<dbReference type="Gene3D" id="3.40.30.10">
    <property type="entry name" value="Glutaredoxin"/>
    <property type="match status" value="1"/>
</dbReference>
<gene>
    <name evidence="1" type="ORF">SAMN04488101_101291</name>
</gene>